<dbReference type="PROSITE" id="PS51819">
    <property type="entry name" value="VOC"/>
    <property type="match status" value="1"/>
</dbReference>
<organism evidence="3 4">
    <name type="scientific">Actinomycetospora straminea</name>
    <dbReference type="NCBI Taxonomy" id="663607"/>
    <lineage>
        <taxon>Bacteria</taxon>
        <taxon>Bacillati</taxon>
        <taxon>Actinomycetota</taxon>
        <taxon>Actinomycetes</taxon>
        <taxon>Pseudonocardiales</taxon>
        <taxon>Pseudonocardiaceae</taxon>
        <taxon>Actinomycetospora</taxon>
    </lineage>
</organism>
<proteinExistence type="inferred from homology"/>
<dbReference type="InterPro" id="IPR029068">
    <property type="entry name" value="Glyas_Bleomycin-R_OHBP_Dase"/>
</dbReference>
<dbReference type="Gene3D" id="3.20.20.150">
    <property type="entry name" value="Divalent-metal-dependent TIM barrel enzymes"/>
    <property type="match status" value="1"/>
</dbReference>
<dbReference type="HAMAP" id="MF_02238">
    <property type="entry name" value="DSD"/>
    <property type="match status" value="1"/>
</dbReference>
<comment type="pathway">
    <text evidence="1">Aromatic compound metabolism; 3,4-dihydroxybenzoate biosynthesis.</text>
</comment>
<dbReference type="SUPFAM" id="SSF54593">
    <property type="entry name" value="Glyoxalase/Bleomycin resistance protein/Dihydroxybiphenyl dioxygenase"/>
    <property type="match status" value="1"/>
</dbReference>
<comment type="caution">
    <text evidence="3">The sequence shown here is derived from an EMBL/GenBank/DDBJ whole genome shotgun (WGS) entry which is preliminary data.</text>
</comment>
<accession>A0ABP9EEK4</accession>
<name>A0ABP9EEK4_9PSEU</name>
<keyword evidence="3" id="KW-0413">Isomerase</keyword>
<comment type="function">
    <text evidence="1">Catalyzes the conversion of 3-dehydroshikimate to protocatechuate (3,4-dihydroxybenzoate), a common intermediate of quinate and shikimate degradation pathways.</text>
</comment>
<comment type="cofactor">
    <cofactor evidence="1">
        <name>a divalent metal cation</name>
        <dbReference type="ChEBI" id="CHEBI:60240"/>
    </cofactor>
</comment>
<evidence type="ECO:0000313" key="4">
    <source>
        <dbReference type="Proteomes" id="UP001500457"/>
    </source>
</evidence>
<evidence type="ECO:0000256" key="1">
    <source>
        <dbReference type="HAMAP-Rule" id="MF_02238"/>
    </source>
</evidence>
<comment type="caution">
    <text evidence="1">Lacks conserved residue(s) required for the propagation of feature annotation.</text>
</comment>
<keyword evidence="4" id="KW-1185">Reference proteome</keyword>
<keyword evidence="1" id="KW-0456">Lyase</keyword>
<gene>
    <name evidence="3" type="ORF">GCM10023203_25200</name>
</gene>
<feature type="domain" description="VOC" evidence="2">
    <location>
        <begin position="421"/>
        <end position="567"/>
    </location>
</feature>
<dbReference type="PANTHER" id="PTHR12110">
    <property type="entry name" value="HYDROXYPYRUVATE ISOMERASE"/>
    <property type="match status" value="1"/>
</dbReference>
<comment type="catalytic activity">
    <reaction evidence="1">
        <text>3-dehydroshikimate = 3,4-dihydroxybenzoate + H2O</text>
        <dbReference type="Rhea" id="RHEA:24848"/>
        <dbReference type="ChEBI" id="CHEBI:15377"/>
        <dbReference type="ChEBI" id="CHEBI:16630"/>
        <dbReference type="ChEBI" id="CHEBI:36241"/>
        <dbReference type="EC" id="4.2.1.118"/>
    </reaction>
</comment>
<feature type="binding site" evidence="1">
    <location>
        <position position="166"/>
    </location>
    <ligand>
        <name>a divalent metal cation</name>
        <dbReference type="ChEBI" id="CHEBI:60240"/>
        <note>catalytic</note>
    </ligand>
</feature>
<sequence length="609" mass="64796">MPRHALATVCLSGLLEDKLAAAAAAGFDGVEIFEPDMLASPERPAEIAARCADLGLAIELFQPVRDLEALPPDDFADALRRLDRKFAVMEQLGVTTALVCSSVHPHAVDDDDLAAEQLHVAASRAADRGLRLAYEALAWGRHVDTWDRSWRIVEAADHPALGVCLDSFHILSRGSDPAPIRDVPGEKIFFVQLADAPELAMDVLPWSRHHRLFPGQGAFDLAGFTGAVAAAGYAGPWSLEVFNDVVRQADPWRAARDARRSLLALEETVGVAGTLPPRPPVHGPAFVELAVDPDTADEIGTVLHALGLDATGRHRTKPVTLWEAGEARVVVSEEPVPTTSIAGLAVRTDDPEALARRAEALLAPRRDLPHAADEADLRAVGAPDGSLLLCCPQRPEPGRADFWPGDFVPTGVPRRPGHVAGIDHVALTPPWDDVGETSLFHRACLGLEPVGEWEVAAPFGLVRSRLLAAGTGADALRIVLSSSVVRRGGWAPGVPAPQSLALAVDDVLAVARAATAAGVRLVDVGPNHYDDLVARGWVDEETAAELRAHRVLVDRDEHGEYRHVVTEVLGGRVFVEAVQRVGGYAGHGAADAPARMAAHRRARVAGPAA</sequence>
<dbReference type="InterPro" id="IPR050312">
    <property type="entry name" value="IolE/XylAMocC-like"/>
</dbReference>
<dbReference type="RefSeq" id="WP_274230783.1">
    <property type="nucleotide sequence ID" value="NZ_BAABHQ010000005.1"/>
</dbReference>
<comment type="similarity">
    <text evidence="1">Belongs to the bacterial two-domain DSD family.</text>
</comment>
<dbReference type="EC" id="4.2.1.118" evidence="1"/>
<protein>
    <recommendedName>
        <fullName evidence="1">3-dehydroshikimate dehydratase</fullName>
        <shortName evidence="1">DSD</shortName>
        <ecNumber evidence="1">4.2.1.118</ecNumber>
    </recommendedName>
</protein>
<feature type="binding site" evidence="1">
    <location>
        <position position="135"/>
    </location>
    <ligand>
        <name>a divalent metal cation</name>
        <dbReference type="ChEBI" id="CHEBI:60240"/>
        <note>catalytic</note>
    </ligand>
</feature>
<dbReference type="PANTHER" id="PTHR12110:SF21">
    <property type="entry name" value="XYLOSE ISOMERASE-LIKE TIM BARREL DOMAIN-CONTAINING PROTEIN"/>
    <property type="match status" value="1"/>
</dbReference>
<reference evidence="4" key="1">
    <citation type="journal article" date="2019" name="Int. J. Syst. Evol. Microbiol.">
        <title>The Global Catalogue of Microorganisms (GCM) 10K type strain sequencing project: providing services to taxonomists for standard genome sequencing and annotation.</title>
        <authorList>
            <consortium name="The Broad Institute Genomics Platform"/>
            <consortium name="The Broad Institute Genome Sequencing Center for Infectious Disease"/>
            <person name="Wu L."/>
            <person name="Ma J."/>
        </authorList>
    </citation>
    <scope>NUCLEOTIDE SEQUENCE [LARGE SCALE GENOMIC DNA]</scope>
    <source>
        <strain evidence="4">JCM 17983</strain>
    </source>
</reference>
<dbReference type="GO" id="GO:0016853">
    <property type="term" value="F:isomerase activity"/>
    <property type="evidence" value="ECO:0007669"/>
    <property type="project" value="UniProtKB-KW"/>
</dbReference>
<dbReference type="InterPro" id="IPR036237">
    <property type="entry name" value="Xyl_isomerase-like_sf"/>
</dbReference>
<evidence type="ECO:0000313" key="3">
    <source>
        <dbReference type="EMBL" id="GAA4874196.1"/>
    </source>
</evidence>
<dbReference type="Gene3D" id="3.10.180.10">
    <property type="entry name" value="2,3-Dihydroxybiphenyl 1,2-Dioxygenase, domain 1"/>
    <property type="match status" value="2"/>
</dbReference>
<dbReference type="SUPFAM" id="SSF51658">
    <property type="entry name" value="Xylose isomerase-like"/>
    <property type="match status" value="1"/>
</dbReference>
<feature type="binding site" evidence="1">
    <location>
        <position position="240"/>
    </location>
    <ligand>
        <name>a divalent metal cation</name>
        <dbReference type="ChEBI" id="CHEBI:60240"/>
        <note>catalytic</note>
    </ligand>
</feature>
<evidence type="ECO:0000259" key="2">
    <source>
        <dbReference type="PROSITE" id="PS51819"/>
    </source>
</evidence>
<dbReference type="InterPro" id="IPR013022">
    <property type="entry name" value="Xyl_isomerase-like_TIM-brl"/>
</dbReference>
<dbReference type="Proteomes" id="UP001500457">
    <property type="component" value="Unassembled WGS sequence"/>
</dbReference>
<dbReference type="Pfam" id="PF01261">
    <property type="entry name" value="AP_endonuc_2"/>
    <property type="match status" value="1"/>
</dbReference>
<dbReference type="EMBL" id="BAABHQ010000005">
    <property type="protein sequence ID" value="GAA4874196.1"/>
    <property type="molecule type" value="Genomic_DNA"/>
</dbReference>
<dbReference type="InterPro" id="IPR043700">
    <property type="entry name" value="DSD"/>
</dbReference>
<keyword evidence="1" id="KW-0479">Metal-binding</keyword>
<dbReference type="InterPro" id="IPR037523">
    <property type="entry name" value="VOC_core"/>
</dbReference>
<feature type="binding site" evidence="1">
    <location>
        <position position="192"/>
    </location>
    <ligand>
        <name>a divalent metal cation</name>
        <dbReference type="ChEBI" id="CHEBI:60240"/>
        <note>catalytic</note>
    </ligand>
</feature>